<comment type="caution">
    <text evidence="1">The sequence shown here is derived from an EMBL/GenBank/DDBJ whole genome shotgun (WGS) entry which is preliminary data.</text>
</comment>
<accession>A0ACB6V5S3</accession>
<gene>
    <name evidence="1" type="ORF">D0Z00_001875</name>
</gene>
<dbReference type="EMBL" id="QVQA01000040">
    <property type="protein sequence ID" value="KAF5098889.1"/>
    <property type="molecule type" value="Genomic_DNA"/>
</dbReference>
<dbReference type="Proteomes" id="UP000744676">
    <property type="component" value="Unassembled WGS sequence"/>
</dbReference>
<proteinExistence type="predicted"/>
<keyword evidence="2" id="KW-1185">Reference proteome</keyword>
<evidence type="ECO:0000313" key="1">
    <source>
        <dbReference type="EMBL" id="KAF5098889.1"/>
    </source>
</evidence>
<sequence>MSHQWNNGGYPLPQRHGGGGGRLPPRNYNSGKRGGGYSSYGSNSAGMPKSHSAGPPPLSYPHHLDSYGIPPPDGGPSLKRPRMDPNYGGGNSSSGGGGGYYMSGPSRGYNSGPPPPIKYGGGNGYKPLQNSRYGGGPSQGALGYHQPLPGGPPPTIRTRVYSDFRIARVRIGTYEVTESQVPPQRSGGGNGSRDSRLRLYFKNSNDNSHVPPPSVNMSARDRALLEPDRLSISTRQGSQRIVIPVQEGLEKVIFNRKRGHFFIRSYGWALFESADGSNPGHHNKAGHFHRCEDFTGGQLEAANGIIEVWIDQKHPLPMEPKWTRGNIADYIDVRSKFRTQGVLEVADPEHIVDFDSVVELWTRDSAIGSQLDREAFATRQLASLEYILELTSKVLAPPHYYVSKNAAVSAANGSSSTDPGIQSLQKNPATVAHILETGQIPALISPSVNALIATTYHLAMLSATSNVNNHNSQEEETNDKDQKQREVMLINLLKGVLYQTPEPILWRSLDGLFGKRHDKLNFNAALVLEKIANKTDAKRAAIAAAATTTVGDNGFVPRAAAAALVATKHNEEDEDEVDYGANNVGDIITEQLDSVVLGDEDAYEGVHPLEPDEM</sequence>
<evidence type="ECO:0000313" key="2">
    <source>
        <dbReference type="Proteomes" id="UP000744676"/>
    </source>
</evidence>
<name>A0ACB6V5S3_9ASCO</name>
<organism evidence="1 2">
    <name type="scientific">Geotrichum galactomycetum</name>
    <dbReference type="NCBI Taxonomy" id="27317"/>
    <lineage>
        <taxon>Eukaryota</taxon>
        <taxon>Fungi</taxon>
        <taxon>Dikarya</taxon>
        <taxon>Ascomycota</taxon>
        <taxon>Saccharomycotina</taxon>
        <taxon>Dipodascomycetes</taxon>
        <taxon>Dipodascales</taxon>
        <taxon>Dipodascaceae</taxon>
        <taxon>Geotrichum</taxon>
    </lineage>
</organism>
<reference evidence="1 2" key="1">
    <citation type="journal article" date="2020" name="Front. Microbiol.">
        <title>Phenotypic and Genetic Characterization of the Cheese Ripening Yeast Geotrichum candidum.</title>
        <authorList>
            <person name="Perkins V."/>
            <person name="Vignola S."/>
            <person name="Lessard M.H."/>
            <person name="Plante P.L."/>
            <person name="Corbeil J."/>
            <person name="Dugat-Bony E."/>
            <person name="Frenette M."/>
            <person name="Labrie S."/>
        </authorList>
    </citation>
    <scope>NUCLEOTIDE SEQUENCE [LARGE SCALE GENOMIC DNA]</scope>
    <source>
        <strain evidence="1 2">LMA-1147</strain>
    </source>
</reference>
<protein>
    <submittedName>
        <fullName evidence="1">Uncharacterized protein</fullName>
    </submittedName>
</protein>